<gene>
    <name evidence="2" type="ORF">FRX31_009557</name>
</gene>
<organism evidence="2 3">
    <name type="scientific">Thalictrum thalictroides</name>
    <name type="common">Rue-anemone</name>
    <name type="synonym">Anemone thalictroides</name>
    <dbReference type="NCBI Taxonomy" id="46969"/>
    <lineage>
        <taxon>Eukaryota</taxon>
        <taxon>Viridiplantae</taxon>
        <taxon>Streptophyta</taxon>
        <taxon>Embryophyta</taxon>
        <taxon>Tracheophyta</taxon>
        <taxon>Spermatophyta</taxon>
        <taxon>Magnoliopsida</taxon>
        <taxon>Ranunculales</taxon>
        <taxon>Ranunculaceae</taxon>
        <taxon>Thalictroideae</taxon>
        <taxon>Thalictrum</taxon>
    </lineage>
</organism>
<dbReference type="AlphaFoldDB" id="A0A7J6WTW5"/>
<dbReference type="Proteomes" id="UP000554482">
    <property type="component" value="Unassembled WGS sequence"/>
</dbReference>
<feature type="region of interest" description="Disordered" evidence="1">
    <location>
        <begin position="78"/>
        <end position="101"/>
    </location>
</feature>
<evidence type="ECO:0000256" key="1">
    <source>
        <dbReference type="SAM" id="MobiDB-lite"/>
    </source>
</evidence>
<proteinExistence type="predicted"/>
<evidence type="ECO:0000313" key="2">
    <source>
        <dbReference type="EMBL" id="KAF5200856.1"/>
    </source>
</evidence>
<evidence type="ECO:0000313" key="3">
    <source>
        <dbReference type="Proteomes" id="UP000554482"/>
    </source>
</evidence>
<sequence>MNKKYDSLCIFAIMGETTKEVEDKAKIEEARQIFAEVFLHISNQPKRSLPPPLSRDFIDNDGDDDVVCMNCCENSDDDVDDDWDDNQSPEILHGPGSFPKKENQIPIANDLLKLFNVYGPVTKVEIPTDKTTGILWSCQL</sequence>
<comment type="caution">
    <text evidence="2">The sequence shown here is derived from an EMBL/GenBank/DDBJ whole genome shotgun (WGS) entry which is preliminary data.</text>
</comment>
<accession>A0A7J6WTW5</accession>
<feature type="compositionally biased region" description="Acidic residues" evidence="1">
    <location>
        <begin position="78"/>
        <end position="87"/>
    </location>
</feature>
<name>A0A7J6WTW5_THATH</name>
<reference evidence="2 3" key="1">
    <citation type="submission" date="2020-06" db="EMBL/GenBank/DDBJ databases">
        <title>Transcriptomic and genomic resources for Thalictrum thalictroides and T. hernandezii: Facilitating candidate gene discovery in an emerging model plant lineage.</title>
        <authorList>
            <person name="Arias T."/>
            <person name="Riano-Pachon D.M."/>
            <person name="Di Stilio V.S."/>
        </authorList>
    </citation>
    <scope>NUCLEOTIDE SEQUENCE [LARGE SCALE GENOMIC DNA]</scope>
    <source>
        <strain evidence="3">cv. WT478/WT964</strain>
        <tissue evidence="2">Leaves</tissue>
    </source>
</reference>
<dbReference type="EMBL" id="JABWDY010010182">
    <property type="protein sequence ID" value="KAF5200856.1"/>
    <property type="molecule type" value="Genomic_DNA"/>
</dbReference>
<keyword evidence="3" id="KW-1185">Reference proteome</keyword>
<protein>
    <submittedName>
        <fullName evidence="2">Uncharacterized protein</fullName>
    </submittedName>
</protein>